<evidence type="ECO:0000313" key="1">
    <source>
        <dbReference type="EMBL" id="TNN80467.1"/>
    </source>
</evidence>
<evidence type="ECO:0000313" key="2">
    <source>
        <dbReference type="Proteomes" id="UP000314294"/>
    </source>
</evidence>
<proteinExistence type="predicted"/>
<name>A0A4Z2IRS4_9TELE</name>
<comment type="caution">
    <text evidence="1">The sequence shown here is derived from an EMBL/GenBank/DDBJ whole genome shotgun (WGS) entry which is preliminary data.</text>
</comment>
<keyword evidence="2" id="KW-1185">Reference proteome</keyword>
<dbReference type="EMBL" id="SRLO01000054">
    <property type="protein sequence ID" value="TNN80467.1"/>
    <property type="molecule type" value="Genomic_DNA"/>
</dbReference>
<dbReference type="AlphaFoldDB" id="A0A4Z2IRS4"/>
<reference evidence="1 2" key="1">
    <citation type="submission" date="2019-03" db="EMBL/GenBank/DDBJ databases">
        <title>First draft genome of Liparis tanakae, snailfish: a comprehensive survey of snailfish specific genes.</title>
        <authorList>
            <person name="Kim W."/>
            <person name="Song I."/>
            <person name="Jeong J.-H."/>
            <person name="Kim D."/>
            <person name="Kim S."/>
            <person name="Ryu S."/>
            <person name="Song J.Y."/>
            <person name="Lee S.K."/>
        </authorList>
    </citation>
    <scope>NUCLEOTIDE SEQUENCE [LARGE SCALE GENOMIC DNA]</scope>
    <source>
        <tissue evidence="1">Muscle</tissue>
    </source>
</reference>
<accession>A0A4Z2IRS4</accession>
<dbReference type="Proteomes" id="UP000314294">
    <property type="component" value="Unassembled WGS sequence"/>
</dbReference>
<protein>
    <submittedName>
        <fullName evidence="1">Uncharacterized protein</fullName>
    </submittedName>
</protein>
<organism evidence="1 2">
    <name type="scientific">Liparis tanakae</name>
    <name type="common">Tanaka's snailfish</name>
    <dbReference type="NCBI Taxonomy" id="230148"/>
    <lineage>
        <taxon>Eukaryota</taxon>
        <taxon>Metazoa</taxon>
        <taxon>Chordata</taxon>
        <taxon>Craniata</taxon>
        <taxon>Vertebrata</taxon>
        <taxon>Euteleostomi</taxon>
        <taxon>Actinopterygii</taxon>
        <taxon>Neopterygii</taxon>
        <taxon>Teleostei</taxon>
        <taxon>Neoteleostei</taxon>
        <taxon>Acanthomorphata</taxon>
        <taxon>Eupercaria</taxon>
        <taxon>Perciformes</taxon>
        <taxon>Cottioidei</taxon>
        <taxon>Cottales</taxon>
        <taxon>Liparidae</taxon>
        <taxon>Liparis</taxon>
    </lineage>
</organism>
<sequence length="64" mass="6672">MPFIQTQHTSMSPLVLMPSGPGVPVLTDSPPWLCLQPLSEAPRFTAETPTPVVSVAAAVSEGKA</sequence>
<gene>
    <name evidence="1" type="ORF">EYF80_009206</name>
</gene>